<sequence>MSLPSGAYIINSLGSPGGSYLARESGDTLLPKKVFVLPPGTEAPTWVVTQLDNGRYKLETGDGSAGVIDGKVYAIGVLESREQWILTYQDLQGAYTVERASQEEGWVAPDGIGPDAQLESRPLIVMPSEPPQYLPSELFIFSPVEQ</sequence>
<dbReference type="GeneID" id="24094781"/>
<dbReference type="STRING" id="599839.J4GLQ7"/>
<dbReference type="HOGENOM" id="CLU_115968_3_0_1"/>
<dbReference type="EMBL" id="HE796953">
    <property type="protein sequence ID" value="CCL99870.1"/>
    <property type="molecule type" value="Genomic_DNA"/>
</dbReference>
<proteinExistence type="predicted"/>
<organism evidence="1 2">
    <name type="scientific">Fibroporia radiculosa</name>
    <dbReference type="NCBI Taxonomy" id="599839"/>
    <lineage>
        <taxon>Eukaryota</taxon>
        <taxon>Fungi</taxon>
        <taxon>Dikarya</taxon>
        <taxon>Basidiomycota</taxon>
        <taxon>Agaricomycotina</taxon>
        <taxon>Agaricomycetes</taxon>
        <taxon>Polyporales</taxon>
        <taxon>Fibroporiaceae</taxon>
        <taxon>Fibroporia</taxon>
    </lineage>
</organism>
<reference evidence="1 2" key="1">
    <citation type="journal article" date="2012" name="Appl. Environ. Microbiol.">
        <title>Short-read sequencing for genomic analysis of the brown rot fungus Fibroporia radiculosa.</title>
        <authorList>
            <person name="Tang J.D."/>
            <person name="Perkins A.D."/>
            <person name="Sonstegard T.S."/>
            <person name="Schroeder S.G."/>
            <person name="Burgess S.C."/>
            <person name="Diehl S.V."/>
        </authorList>
    </citation>
    <scope>NUCLEOTIDE SEQUENCE [LARGE SCALE GENOMIC DNA]</scope>
    <source>
        <strain evidence="1 2">TFFH 294</strain>
    </source>
</reference>
<dbReference type="AlphaFoldDB" id="J4GLQ7"/>
<name>J4GLQ7_9APHY</name>
<dbReference type="Gene3D" id="2.80.10.50">
    <property type="match status" value="1"/>
</dbReference>
<protein>
    <submittedName>
        <fullName evidence="1">Uncharacterized protein</fullName>
    </submittedName>
</protein>
<dbReference type="Pfam" id="PF16850">
    <property type="entry name" value="Inhibitor_I66"/>
    <property type="match status" value="1"/>
</dbReference>
<dbReference type="InterPro" id="IPR031755">
    <property type="entry name" value="Inhibitor_I66"/>
</dbReference>
<evidence type="ECO:0000313" key="1">
    <source>
        <dbReference type="EMBL" id="CCL99870.1"/>
    </source>
</evidence>
<dbReference type="OrthoDB" id="2794653at2759"/>
<accession>J4GLQ7</accession>
<evidence type="ECO:0000313" key="2">
    <source>
        <dbReference type="Proteomes" id="UP000006352"/>
    </source>
</evidence>
<dbReference type="RefSeq" id="XP_012179153.1">
    <property type="nucleotide sequence ID" value="XM_012323763.1"/>
</dbReference>
<dbReference type="GO" id="GO:0004867">
    <property type="term" value="F:serine-type endopeptidase inhibitor activity"/>
    <property type="evidence" value="ECO:0007669"/>
    <property type="project" value="InterPro"/>
</dbReference>
<dbReference type="Proteomes" id="UP000006352">
    <property type="component" value="Unassembled WGS sequence"/>
</dbReference>
<dbReference type="InParanoid" id="J4GLQ7"/>
<keyword evidence="2" id="KW-1185">Reference proteome</keyword>
<gene>
    <name evidence="1" type="ORF">FIBRA_01895</name>
</gene>
<dbReference type="CDD" id="cd23428">
    <property type="entry name" value="beta-trefoil_Ricin_SPI"/>
    <property type="match status" value="1"/>
</dbReference>